<reference evidence="3" key="1">
    <citation type="submission" date="2012-11" db="EMBL/GenBank/DDBJ databases">
        <authorList>
            <person name="Becker E.A."/>
            <person name="Seitzer P."/>
            <person name="Tritt A."/>
            <person name="Larsen D."/>
            <person name="Yao A."/>
            <person name="Wu D."/>
            <person name="Darling A."/>
            <person name="Eisen J.A."/>
            <person name="Facciotti M.T."/>
        </authorList>
    </citation>
    <scope>NUCLEOTIDE SEQUENCE [LARGE SCALE GENOMIC DNA]</scope>
    <source>
        <strain evidence="3">ATCC 29605 / DSM 3757 / JCM 8879 / NBRC 14742 / NCIMB 2012 / VKM B-1768 / DS2</strain>
    </source>
</reference>
<dbReference type="AlphaFoldDB" id="A0A384L746"/>
<gene>
    <name evidence="2" type="ORF">C498_10611</name>
</gene>
<proteinExistence type="predicted"/>
<evidence type="ECO:0000256" key="1">
    <source>
        <dbReference type="SAM" id="Coils"/>
    </source>
</evidence>
<evidence type="ECO:0000313" key="3">
    <source>
        <dbReference type="Proteomes" id="UP000011532"/>
    </source>
</evidence>
<reference evidence="2 3" key="2">
    <citation type="journal article" date="2014" name="PLoS Genet.">
        <title>Phylogenetically driven sequencing of extremely halophilic archaea reveals strategies for static and dynamic osmo-response.</title>
        <authorList>
            <person name="Becker E.A."/>
            <person name="Seitzer P.M."/>
            <person name="Tritt A."/>
            <person name="Larsen D."/>
            <person name="Krusor M."/>
            <person name="Yao A.I."/>
            <person name="Wu D."/>
            <person name="Madern D."/>
            <person name="Eisen J.A."/>
            <person name="Darling A.E."/>
            <person name="Facciotti M.T."/>
        </authorList>
    </citation>
    <scope>NUCLEOTIDE SEQUENCE [LARGE SCALE GENOMIC DNA]</scope>
    <source>
        <strain evidence="3">ATCC 29605 / DSM 3757 / JCM 8879 / NBRC 14742 / NCIMB 2012 / VKM B-1768 / DS2</strain>
    </source>
</reference>
<protein>
    <submittedName>
        <fullName evidence="2">Uncharacterized protein</fullName>
    </submittedName>
</protein>
<evidence type="ECO:0000313" key="2">
    <source>
        <dbReference type="EMBL" id="ELY30171.1"/>
    </source>
</evidence>
<dbReference type="GeneID" id="8923485"/>
<dbReference type="Proteomes" id="UP000011532">
    <property type="component" value="Unassembled WGS sequence"/>
</dbReference>
<dbReference type="OrthoDB" id="216728at2157"/>
<accession>A0A384L746</accession>
<dbReference type="EMBL" id="AOHU01000066">
    <property type="protein sequence ID" value="ELY30171.1"/>
    <property type="molecule type" value="Genomic_DNA"/>
</dbReference>
<organism evidence="2 3">
    <name type="scientific">Haloferax volcanii (strain ATCC 29605 / DSM 3757 / JCM 8879 / NBRC 14742 / NCIMB 2012 / VKM B-1768 / DS2)</name>
    <name type="common">Halobacterium volcanii</name>
    <dbReference type="NCBI Taxonomy" id="309800"/>
    <lineage>
        <taxon>Archaea</taxon>
        <taxon>Methanobacteriati</taxon>
        <taxon>Methanobacteriota</taxon>
        <taxon>Stenosarchaea group</taxon>
        <taxon>Halobacteria</taxon>
        <taxon>Halobacteriales</taxon>
        <taxon>Haloferacaceae</taxon>
        <taxon>Haloferax</taxon>
    </lineage>
</organism>
<dbReference type="RefSeq" id="WP_004043309.1">
    <property type="nucleotide sequence ID" value="NC_013966.1"/>
</dbReference>
<keyword evidence="1" id="KW-0175">Coiled coil</keyword>
<name>A0A384L746_HALVD</name>
<comment type="caution">
    <text evidence="2">The sequence shown here is derived from an EMBL/GenBank/DDBJ whole genome shotgun (WGS) entry which is preliminary data.</text>
</comment>
<feature type="coiled-coil region" evidence="1">
    <location>
        <begin position="116"/>
        <end position="143"/>
    </location>
</feature>
<sequence length="149" mass="17667">MPIDTDSDEWENGHRFDWTAVHIRSILSEDEAMTLDEIADELLEQKPDIIPKTMREDERALKTYLYRVLERQSRRDLVEDRAVTESDGTVEIYYANSGKPGVFPLAEIIDNFPRRFSKLEKELESTDDEVNELEGRLTQLEYQFREEHW</sequence>